<feature type="compositionally biased region" description="Pro residues" evidence="1">
    <location>
        <begin position="36"/>
        <end position="48"/>
    </location>
</feature>
<keyword evidence="3" id="KW-1185">Reference proteome</keyword>
<feature type="non-terminal residue" evidence="2">
    <location>
        <position position="612"/>
    </location>
</feature>
<accession>A0A226D2R4</accession>
<dbReference type="EMBL" id="LNIX01000036">
    <property type="protein sequence ID" value="OXA39872.1"/>
    <property type="molecule type" value="Genomic_DNA"/>
</dbReference>
<dbReference type="Proteomes" id="UP000198287">
    <property type="component" value="Unassembled WGS sequence"/>
</dbReference>
<protein>
    <submittedName>
        <fullName evidence="2">Capsid assembly protein UL37</fullName>
    </submittedName>
</protein>
<evidence type="ECO:0000313" key="2">
    <source>
        <dbReference type="EMBL" id="OXA39872.1"/>
    </source>
</evidence>
<dbReference type="AlphaFoldDB" id="A0A226D2R4"/>
<evidence type="ECO:0000256" key="1">
    <source>
        <dbReference type="SAM" id="MobiDB-lite"/>
    </source>
</evidence>
<sequence>MSSCHPLPYAATPTYANHTFFNNQRQRILFLLHRSNPPPHPTSPPHPSSPQTNFSCIRHNSETPTLQQSSPTKALSTPAADTINLCLPSPPQPKILVRHMGHQLSPPLPQIYPRILRHVPEFYLIPPLVVTPHVPSDIDHAIDSYTLPAWRNNTSSLPTPSNTPESPRISKNLTTNPVEHPGITPNFKNLTTNPIEHPGVTPNFQKNLTTNPVEHPGITPNFKNLTTNPVEHSEVTPNFKKKLDYEPRRTLHSNPYLTTHSLEHSGLTMNTAEPSCAPPDSPRRPLHIVENVPTRFGPQTCIPSYLKSARSHIHSGDMMNSYTDLGHSSTHTHAKETRNFEIQTILDFHLDAEYTPSCDNALSHSGDLLDMIEGVSSTCPVSKNDAHRDTAGNEDPASTKSRNIGGIDLDHIILNFQPIRRVTLHTIAFLEIIGQRTSGPGYLWKGLGKPNILLFIQSKREGVKICGGREKAFTSNQHNILTFMYTVLRYLPFSPGMESPSLYSIYILFITMSVLPTYSHGTVWNGIFLDADLTFVFTPENDKLMDVDPDFLYFQIIRVDNSYSPLRNFVFPQSLFPMTEQVRISLRKKLNRHYAIEKSARPKAVFVNMIAS</sequence>
<organism evidence="2 3">
    <name type="scientific">Folsomia candida</name>
    <name type="common">Springtail</name>
    <dbReference type="NCBI Taxonomy" id="158441"/>
    <lineage>
        <taxon>Eukaryota</taxon>
        <taxon>Metazoa</taxon>
        <taxon>Ecdysozoa</taxon>
        <taxon>Arthropoda</taxon>
        <taxon>Hexapoda</taxon>
        <taxon>Collembola</taxon>
        <taxon>Entomobryomorpha</taxon>
        <taxon>Isotomoidea</taxon>
        <taxon>Isotomidae</taxon>
        <taxon>Proisotominae</taxon>
        <taxon>Folsomia</taxon>
    </lineage>
</organism>
<feature type="region of interest" description="Disordered" evidence="1">
    <location>
        <begin position="33"/>
        <end position="57"/>
    </location>
</feature>
<reference evidence="2 3" key="1">
    <citation type="submission" date="2015-12" db="EMBL/GenBank/DDBJ databases">
        <title>The genome of Folsomia candida.</title>
        <authorList>
            <person name="Faddeeva A."/>
            <person name="Derks M.F."/>
            <person name="Anvar Y."/>
            <person name="Smit S."/>
            <person name="Van Straalen N."/>
            <person name="Roelofs D."/>
        </authorList>
    </citation>
    <scope>NUCLEOTIDE SEQUENCE [LARGE SCALE GENOMIC DNA]</scope>
    <source>
        <strain evidence="2 3">VU population</strain>
        <tissue evidence="2">Whole body</tissue>
    </source>
</reference>
<comment type="caution">
    <text evidence="2">The sequence shown here is derived from an EMBL/GenBank/DDBJ whole genome shotgun (WGS) entry which is preliminary data.</text>
</comment>
<name>A0A226D2R4_FOLCA</name>
<evidence type="ECO:0000313" key="3">
    <source>
        <dbReference type="Proteomes" id="UP000198287"/>
    </source>
</evidence>
<gene>
    <name evidence="2" type="ORF">Fcan01_25404</name>
</gene>
<feature type="region of interest" description="Disordered" evidence="1">
    <location>
        <begin position="380"/>
        <end position="400"/>
    </location>
</feature>
<proteinExistence type="predicted"/>